<dbReference type="AlphaFoldDB" id="A0A0M4LGT6"/>
<protein>
    <submittedName>
        <fullName evidence="2">Uncharacterized protein</fullName>
    </submittedName>
</protein>
<dbReference type="PATRIC" id="fig|1682.24.peg.387"/>
<accession>A0A0M4LGT6</accession>
<evidence type="ECO:0000313" key="2">
    <source>
        <dbReference type="EMBL" id="ALE08463.1"/>
    </source>
</evidence>
<dbReference type="EMBL" id="CP010411">
    <property type="protein sequence ID" value="ALE08463.1"/>
    <property type="molecule type" value="Genomic_DNA"/>
</dbReference>
<reference evidence="2 3" key="1">
    <citation type="submission" date="2014-12" db="EMBL/GenBank/DDBJ databases">
        <title>Complete genome sequence of Bifidobacterium longum subsp. infantis BT1.</title>
        <authorList>
            <person name="Kim J.F."/>
            <person name="Kwak M.-J."/>
        </authorList>
    </citation>
    <scope>NUCLEOTIDE SEQUENCE [LARGE SCALE GENOMIC DNA]</scope>
    <source>
        <strain evidence="2 3">BT1</strain>
    </source>
</reference>
<gene>
    <name evidence="2" type="ORF">RY67_394</name>
</gene>
<evidence type="ECO:0000256" key="1">
    <source>
        <dbReference type="SAM" id="MobiDB-lite"/>
    </source>
</evidence>
<evidence type="ECO:0000313" key="3">
    <source>
        <dbReference type="Proteomes" id="UP000067206"/>
    </source>
</evidence>
<feature type="compositionally biased region" description="Polar residues" evidence="1">
    <location>
        <begin position="12"/>
        <end position="38"/>
    </location>
</feature>
<name>A0A0M4LGT6_BIFLI</name>
<dbReference type="Proteomes" id="UP000067206">
    <property type="component" value="Chromosome"/>
</dbReference>
<sequence length="38" mass="4003">MNRLPGSAHGTRATTTPHSGQSTRGIEATSPTRQQPKS</sequence>
<feature type="region of interest" description="Disordered" evidence="1">
    <location>
        <begin position="1"/>
        <end position="38"/>
    </location>
</feature>
<proteinExistence type="predicted"/>
<organism evidence="2 3">
    <name type="scientific">Bifidobacterium longum subsp. infantis</name>
    <dbReference type="NCBI Taxonomy" id="1682"/>
    <lineage>
        <taxon>Bacteria</taxon>
        <taxon>Bacillati</taxon>
        <taxon>Actinomycetota</taxon>
        <taxon>Actinomycetes</taxon>
        <taxon>Bifidobacteriales</taxon>
        <taxon>Bifidobacteriaceae</taxon>
        <taxon>Bifidobacterium</taxon>
    </lineage>
</organism>